<dbReference type="AlphaFoldDB" id="X0UXZ5"/>
<organism evidence="2">
    <name type="scientific">marine sediment metagenome</name>
    <dbReference type="NCBI Taxonomy" id="412755"/>
    <lineage>
        <taxon>unclassified sequences</taxon>
        <taxon>metagenomes</taxon>
        <taxon>ecological metagenomes</taxon>
    </lineage>
</organism>
<comment type="caution">
    <text evidence="2">The sequence shown here is derived from an EMBL/GenBank/DDBJ whole genome shotgun (WGS) entry which is preliminary data.</text>
</comment>
<gene>
    <name evidence="2" type="ORF">S01H1_38304</name>
</gene>
<accession>X0UXZ5</accession>
<dbReference type="EMBL" id="BARS01024109">
    <property type="protein sequence ID" value="GAG04037.1"/>
    <property type="molecule type" value="Genomic_DNA"/>
</dbReference>
<dbReference type="PANTHER" id="PTHR35458:SF8">
    <property type="entry name" value="SLR0650 PROTEIN"/>
    <property type="match status" value="1"/>
</dbReference>
<evidence type="ECO:0000313" key="2">
    <source>
        <dbReference type="EMBL" id="GAG04037.1"/>
    </source>
</evidence>
<dbReference type="InterPro" id="IPR021139">
    <property type="entry name" value="NYN"/>
</dbReference>
<feature type="domain" description="NYN" evidence="1">
    <location>
        <begin position="4"/>
        <end position="162"/>
    </location>
</feature>
<name>X0UXZ5_9ZZZZ</name>
<reference evidence="2" key="1">
    <citation type="journal article" date="2014" name="Front. Microbiol.">
        <title>High frequency of phylogenetically diverse reductive dehalogenase-homologous genes in deep subseafloor sedimentary metagenomes.</title>
        <authorList>
            <person name="Kawai M."/>
            <person name="Futagami T."/>
            <person name="Toyoda A."/>
            <person name="Takaki Y."/>
            <person name="Nishi S."/>
            <person name="Hori S."/>
            <person name="Arai W."/>
            <person name="Tsubouchi T."/>
            <person name="Morono Y."/>
            <person name="Uchiyama I."/>
            <person name="Ito T."/>
            <person name="Fujiyama A."/>
            <person name="Inagaki F."/>
            <person name="Takami H."/>
        </authorList>
    </citation>
    <scope>NUCLEOTIDE SEQUENCE</scope>
    <source>
        <strain evidence="2">Expedition CK06-06</strain>
    </source>
</reference>
<dbReference type="Pfam" id="PF01936">
    <property type="entry name" value="NYN"/>
    <property type="match status" value="1"/>
</dbReference>
<dbReference type="GO" id="GO:0004540">
    <property type="term" value="F:RNA nuclease activity"/>
    <property type="evidence" value="ECO:0007669"/>
    <property type="project" value="InterPro"/>
</dbReference>
<dbReference type="InterPro" id="IPR047140">
    <property type="entry name" value="LabA"/>
</dbReference>
<protein>
    <recommendedName>
        <fullName evidence="1">NYN domain-containing protein</fullName>
    </recommendedName>
</protein>
<proteinExistence type="predicted"/>
<dbReference type="PANTHER" id="PTHR35458">
    <property type="entry name" value="SLR0755 PROTEIN"/>
    <property type="match status" value="1"/>
</dbReference>
<sequence length="176" mass="20437">MENAAVLIDEGYFSAITKKFFESARVDFLKFSNILCKSCRREITFYYTCMPYQSSTPTADERIRFANKDRFLNALRKYDRFEVRLGRLVKRDDGFRQKGVDVQFALDLSNLSNENKIDRAIIVAGDSDFVPAIKDANEKGVITENVHHPVEFSYHLRDVCQESRWITKGLIEASRF</sequence>
<evidence type="ECO:0000259" key="1">
    <source>
        <dbReference type="Pfam" id="PF01936"/>
    </source>
</evidence>
<dbReference type="Gene3D" id="3.40.50.1010">
    <property type="entry name" value="5'-nuclease"/>
    <property type="match status" value="1"/>
</dbReference>